<dbReference type="RefSeq" id="WP_035509656.1">
    <property type="nucleotide sequence ID" value="NZ_CCDH010000001.1"/>
</dbReference>
<keyword evidence="3" id="KW-0489">Methyltransferase</keyword>
<dbReference type="PRINTS" id="PR00507">
    <property type="entry name" value="N12N6MTFRASE"/>
</dbReference>
<evidence type="ECO:0000313" key="3">
    <source>
        <dbReference type="EMBL" id="CDQ24662.1"/>
    </source>
</evidence>
<dbReference type="OrthoDB" id="9788159at2"/>
<keyword evidence="3" id="KW-0808">Transferase</keyword>
<dbReference type="GO" id="GO:0008170">
    <property type="term" value="F:N-methyltransferase activity"/>
    <property type="evidence" value="ECO:0007669"/>
    <property type="project" value="InterPro"/>
</dbReference>
<dbReference type="CDD" id="cd02440">
    <property type="entry name" value="AdoMet_MTases"/>
    <property type="match status" value="1"/>
</dbReference>
<dbReference type="InterPro" id="IPR003356">
    <property type="entry name" value="DNA_methylase_A-5"/>
</dbReference>
<reference evidence="4" key="1">
    <citation type="submission" date="2014-03" db="EMBL/GenBank/DDBJ databases">
        <authorList>
            <person name="Urmite Genomes U."/>
        </authorList>
    </citation>
    <scope>NUCLEOTIDE SEQUENCE [LARGE SCALE GENOMIC DNA]</scope>
    <source>
        <strain evidence="4">HD-03</strain>
    </source>
</reference>
<dbReference type="PIRSF" id="PIRSF026567">
    <property type="entry name" value="Adenine_mtase_bact_prd"/>
    <property type="match status" value="1"/>
</dbReference>
<sequence length="330" mass="37337">MKQEQVEKLFQWVDDTATVISEDLNITYLEAIAETMDVLFNGQPFDDMGESLQTYLTNELLKMKKEEFEKEEIRKAVQLAILKGMKGATQQQHLITPDSVAMFMGYLASKLYEGKEDLKLFDPAAGSGNLITSVMNQLDMPVRAYASEVDPTLIQLAVANANLQKNEIEFFHQDSLAPFLMEPVDFVLGDLPVGYYPDDAQAERYDLKSKEGLSYAHHLFIEQGLNYTTEGGFLMFIVPNFLFDSDQSKELNAFLREHAHIVGMLQLSDSLFKDEKHGKSILILQKKGPETKAPKQALLVKLPSFKNPNGMADILAQMNKWFDDYQGTQL</sequence>
<dbReference type="InterPro" id="IPR048375">
    <property type="entry name" value="YtxK-like_N"/>
</dbReference>
<dbReference type="PANTHER" id="PTHR41313">
    <property type="entry name" value="ADENINE-SPECIFIC METHYLTRANSFERASE"/>
    <property type="match status" value="1"/>
</dbReference>
<reference evidence="3 4" key="2">
    <citation type="submission" date="2014-05" db="EMBL/GenBank/DDBJ databases">
        <title>Draft genome sequence of Halobacillus karajensis HK-03.</title>
        <authorList>
            <person name="Khelaifia S."/>
            <person name="Croce O."/>
            <person name="Lagier J.C."/>
            <person name="Raoult D."/>
        </authorList>
    </citation>
    <scope>NUCLEOTIDE SEQUENCE [LARGE SCALE GENOMIC DNA]</scope>
    <source>
        <strain evidence="3 4">HD-03</strain>
    </source>
</reference>
<dbReference type="Gene3D" id="1.10.150.470">
    <property type="match status" value="1"/>
</dbReference>
<dbReference type="EMBL" id="CCDI010000003">
    <property type="protein sequence ID" value="CDQ24662.1"/>
    <property type="molecule type" value="Genomic_DNA"/>
</dbReference>
<dbReference type="Pfam" id="PF02384">
    <property type="entry name" value="N6_Mtase"/>
    <property type="match status" value="1"/>
</dbReference>
<dbReference type="AlphaFoldDB" id="A0A024P8L2"/>
<accession>A0A024P8L2</accession>
<dbReference type="InterPro" id="IPR016843">
    <property type="entry name" value="S-AdoMet-dep_Ade-MeTrfase_prd"/>
</dbReference>
<dbReference type="PANTHER" id="PTHR41313:SF1">
    <property type="entry name" value="DNA METHYLASE ADENINE-SPECIFIC DOMAIN-CONTAINING PROTEIN"/>
    <property type="match status" value="1"/>
</dbReference>
<feature type="domain" description="DNA methylase adenine-specific" evidence="1">
    <location>
        <begin position="94"/>
        <end position="293"/>
    </location>
</feature>
<evidence type="ECO:0000313" key="4">
    <source>
        <dbReference type="Proteomes" id="UP000028868"/>
    </source>
</evidence>
<dbReference type="InterPro" id="IPR029063">
    <property type="entry name" value="SAM-dependent_MTases_sf"/>
</dbReference>
<organism evidence="3 4">
    <name type="scientific">Halobacillus karajensis</name>
    <dbReference type="NCBI Taxonomy" id="195088"/>
    <lineage>
        <taxon>Bacteria</taxon>
        <taxon>Bacillati</taxon>
        <taxon>Bacillota</taxon>
        <taxon>Bacilli</taxon>
        <taxon>Bacillales</taxon>
        <taxon>Bacillaceae</taxon>
        <taxon>Halobacillus</taxon>
    </lineage>
</organism>
<proteinExistence type="predicted"/>
<keyword evidence="4" id="KW-1185">Reference proteome</keyword>
<gene>
    <name evidence="3" type="ORF">BN983_02956</name>
</gene>
<dbReference type="GO" id="GO:0003677">
    <property type="term" value="F:DNA binding"/>
    <property type="evidence" value="ECO:0007669"/>
    <property type="project" value="InterPro"/>
</dbReference>
<dbReference type="GO" id="GO:0032259">
    <property type="term" value="P:methylation"/>
    <property type="evidence" value="ECO:0007669"/>
    <property type="project" value="UniProtKB-KW"/>
</dbReference>
<dbReference type="Pfam" id="PF21106">
    <property type="entry name" value="YtxK_like"/>
    <property type="match status" value="1"/>
</dbReference>
<feature type="domain" description="YtxK-like N-terminal helical" evidence="2">
    <location>
        <begin position="7"/>
        <end position="85"/>
    </location>
</feature>
<evidence type="ECO:0000259" key="1">
    <source>
        <dbReference type="Pfam" id="PF02384"/>
    </source>
</evidence>
<dbReference type="InterPro" id="IPR052933">
    <property type="entry name" value="DNA_Protect_Modify"/>
</dbReference>
<dbReference type="Gene3D" id="3.40.50.150">
    <property type="entry name" value="Vaccinia Virus protein VP39"/>
    <property type="match status" value="1"/>
</dbReference>
<evidence type="ECO:0000259" key="2">
    <source>
        <dbReference type="Pfam" id="PF21106"/>
    </source>
</evidence>
<name>A0A024P8L2_9BACI</name>
<dbReference type="Proteomes" id="UP000028868">
    <property type="component" value="Unassembled WGS sequence"/>
</dbReference>
<comment type="caution">
    <text evidence="3">The sequence shown here is derived from an EMBL/GenBank/DDBJ whole genome shotgun (WGS) entry which is preliminary data.</text>
</comment>
<protein>
    <submittedName>
        <fullName evidence="3">DNA methylase</fullName>
    </submittedName>
</protein>
<dbReference type="SUPFAM" id="SSF53335">
    <property type="entry name" value="S-adenosyl-L-methionine-dependent methyltransferases"/>
    <property type="match status" value="1"/>
</dbReference>